<dbReference type="EMBL" id="FZOD01000085">
    <property type="protein sequence ID" value="SNT61793.1"/>
    <property type="molecule type" value="Genomic_DNA"/>
</dbReference>
<keyword evidence="3" id="KW-1185">Reference proteome</keyword>
<feature type="transmembrane region" description="Helical" evidence="1">
    <location>
        <begin position="154"/>
        <end position="174"/>
    </location>
</feature>
<dbReference type="Proteomes" id="UP000198282">
    <property type="component" value="Unassembled WGS sequence"/>
</dbReference>
<protein>
    <submittedName>
        <fullName evidence="2">Uncharacterized protein</fullName>
    </submittedName>
</protein>
<sequence>MAQVPQAETQSSATAALRFGAVLAAAGPVILPTFKVGGESTIWIVCSGTFSSPHALESAARELLFWATLLLPVVLAGLVLRAPRRATLTATLAIGSVLALGLFTAIFLPGTDLCGERELPVVLPWLMIACYPVAAVSLALAARSPLSRTERGGALWTLAVAAAAWTAITCRLPTMTWSLPAATDDVLIPGLRYEEAYGPAESFWNALEAWVPGAAAIGLPVVIVALAAAAKGASARWGRSAAAGAGALLLVFALLDAVVQFSPYEGDFQEYPLGLVRWPLLLAAALVVAAAWSRREPLSVTGVVRSLRSRIPGRPKDLAVLVVIVVAAVWLVVSSFEPASP</sequence>
<keyword evidence="1" id="KW-0812">Transmembrane</keyword>
<feature type="transmembrane region" description="Helical" evidence="1">
    <location>
        <begin position="318"/>
        <end position="336"/>
    </location>
</feature>
<proteinExistence type="predicted"/>
<evidence type="ECO:0000256" key="1">
    <source>
        <dbReference type="SAM" id="Phobius"/>
    </source>
</evidence>
<organism evidence="2 3">
    <name type="scientific">Streptosporangium subroseum</name>
    <dbReference type="NCBI Taxonomy" id="106412"/>
    <lineage>
        <taxon>Bacteria</taxon>
        <taxon>Bacillati</taxon>
        <taxon>Actinomycetota</taxon>
        <taxon>Actinomycetes</taxon>
        <taxon>Streptosporangiales</taxon>
        <taxon>Streptosporangiaceae</taxon>
        <taxon>Streptosporangium</taxon>
    </lineage>
</organism>
<accession>A0A239P4X5</accession>
<feature type="transmembrane region" description="Helical" evidence="1">
    <location>
        <begin position="275"/>
        <end position="292"/>
    </location>
</feature>
<feature type="transmembrane region" description="Helical" evidence="1">
    <location>
        <begin position="241"/>
        <end position="263"/>
    </location>
</feature>
<feature type="transmembrane region" description="Helical" evidence="1">
    <location>
        <begin position="87"/>
        <end position="110"/>
    </location>
</feature>
<keyword evidence="1" id="KW-0472">Membrane</keyword>
<dbReference type="RefSeq" id="WP_089213193.1">
    <property type="nucleotide sequence ID" value="NZ_FZOD01000085.1"/>
</dbReference>
<keyword evidence="1" id="KW-1133">Transmembrane helix</keyword>
<reference evidence="2 3" key="1">
    <citation type="submission" date="2017-06" db="EMBL/GenBank/DDBJ databases">
        <authorList>
            <person name="Kim H.J."/>
            <person name="Triplett B.A."/>
        </authorList>
    </citation>
    <scope>NUCLEOTIDE SEQUENCE [LARGE SCALE GENOMIC DNA]</scope>
    <source>
        <strain evidence="2 3">CGMCC 4.2132</strain>
    </source>
</reference>
<feature type="transmembrane region" description="Helical" evidence="1">
    <location>
        <begin position="122"/>
        <end position="142"/>
    </location>
</feature>
<dbReference type="AlphaFoldDB" id="A0A239P4X5"/>
<gene>
    <name evidence="2" type="ORF">SAMN05216276_108530</name>
</gene>
<feature type="transmembrane region" description="Helical" evidence="1">
    <location>
        <begin position="209"/>
        <end position="229"/>
    </location>
</feature>
<name>A0A239P4X5_9ACTN</name>
<evidence type="ECO:0000313" key="3">
    <source>
        <dbReference type="Proteomes" id="UP000198282"/>
    </source>
</evidence>
<feature type="transmembrane region" description="Helical" evidence="1">
    <location>
        <begin position="63"/>
        <end position="80"/>
    </location>
</feature>
<evidence type="ECO:0000313" key="2">
    <source>
        <dbReference type="EMBL" id="SNT61793.1"/>
    </source>
</evidence>